<evidence type="ECO:0000313" key="2">
    <source>
        <dbReference type="Proteomes" id="UP000570517"/>
    </source>
</evidence>
<dbReference type="EMBL" id="JABFYL010000004">
    <property type="protein sequence ID" value="NVN48395.1"/>
    <property type="molecule type" value="Genomic_DNA"/>
</dbReference>
<keyword evidence="2" id="KW-1185">Reference proteome</keyword>
<protein>
    <recommendedName>
        <fullName evidence="3">Calpastatin</fullName>
    </recommendedName>
</protein>
<organism evidence="1 2">
    <name type="scientific">Mycolicibacterium hippocampi</name>
    <dbReference type="NCBI Taxonomy" id="659824"/>
    <lineage>
        <taxon>Bacteria</taxon>
        <taxon>Bacillati</taxon>
        <taxon>Actinomycetota</taxon>
        <taxon>Actinomycetes</taxon>
        <taxon>Mycobacteriales</taxon>
        <taxon>Mycobacteriaceae</taxon>
        <taxon>Mycolicibacterium</taxon>
    </lineage>
</organism>
<dbReference type="SUPFAM" id="SSF140736">
    <property type="entry name" value="Rv1873-like"/>
    <property type="match status" value="1"/>
</dbReference>
<dbReference type="Proteomes" id="UP000570517">
    <property type="component" value="Unassembled WGS sequence"/>
</dbReference>
<dbReference type="InterPro" id="IPR014937">
    <property type="entry name" value="DUF1810"/>
</dbReference>
<sequence length="146" mass="16001">MTVDDSKSADPFDLGRFVEAQDRVYPTALGELRAGTKRSHWIWFIFPQLRGLGHSTTAHEFGISSTAEARAYLDHPVLGPRLRDCAATLLAHAGRTAHEIFGYPDDLKVRSSMTLFAQAGGDPVFGAVLDAFYDGKHDPATLELLD</sequence>
<name>A0A850PM38_9MYCO</name>
<dbReference type="AlphaFoldDB" id="A0A850PM38"/>
<comment type="caution">
    <text evidence="1">The sequence shown here is derived from an EMBL/GenBank/DDBJ whole genome shotgun (WGS) entry which is preliminary data.</text>
</comment>
<gene>
    <name evidence="1" type="ORF">HLY00_2770</name>
</gene>
<dbReference type="Pfam" id="PF08837">
    <property type="entry name" value="DUF1810"/>
    <property type="match status" value="1"/>
</dbReference>
<dbReference type="InterPro" id="IPR036287">
    <property type="entry name" value="Rv1873-like_sf"/>
</dbReference>
<proteinExistence type="predicted"/>
<accession>A0A850PM38</accession>
<evidence type="ECO:0000313" key="1">
    <source>
        <dbReference type="EMBL" id="NVN48395.1"/>
    </source>
</evidence>
<dbReference type="PIRSF" id="PIRSF008546">
    <property type="entry name" value="UCP008546"/>
    <property type="match status" value="1"/>
</dbReference>
<reference evidence="1 2" key="1">
    <citation type="submission" date="2020-05" db="EMBL/GenBank/DDBJ databases">
        <title>Draft genome sequence of Mycobacterium hippocampi DL, isolated from European seabass, Dicentrarchus labrax, reared in fish farms.</title>
        <authorList>
            <person name="Stathopoulou P."/>
            <person name="Asimakis E."/>
            <person name="Tzokas K."/>
            <person name="Batargias C."/>
            <person name="Tsiamis G."/>
        </authorList>
    </citation>
    <scope>NUCLEOTIDE SEQUENCE [LARGE SCALE GENOMIC DNA]</scope>
    <source>
        <strain evidence="1 2">DL</strain>
    </source>
</reference>
<dbReference type="RefSeq" id="WP_178356865.1">
    <property type="nucleotide sequence ID" value="NZ_JABFYL010000004.1"/>
</dbReference>
<dbReference type="Gene3D" id="1.25.40.380">
    <property type="entry name" value="Protein of unknown function DUF1810"/>
    <property type="match status" value="1"/>
</dbReference>
<evidence type="ECO:0008006" key="3">
    <source>
        <dbReference type="Google" id="ProtNLM"/>
    </source>
</evidence>